<dbReference type="OrthoDB" id="195316at2"/>
<evidence type="ECO:0000256" key="2">
    <source>
        <dbReference type="SAM" id="SignalP"/>
    </source>
</evidence>
<comment type="caution">
    <text evidence="3">The sequence shown here is derived from an EMBL/GenBank/DDBJ whole genome shotgun (WGS) entry which is preliminary data.</text>
</comment>
<feature type="chain" id="PRO_5039888207" evidence="2">
    <location>
        <begin position="21"/>
        <end position="442"/>
    </location>
</feature>
<sequence length="442" mass="50265">MKAIVWPLTLLSFSPVLVLADSVSYQQDVAGKQLKLQLEGVSQKDWQARQPQFQHWLATSQPKQQDLIKLCEEWRALSQQSYSCRLGAIAQQWQQAVKSQQLPDRVELRRQTRAIEQMVLTEANKSAVLWQLDGLANARLLDETATLFKSWFPQLKQIDLQSGVSRLLWSDAGAIPLSLGTEQPLLQQLQLSSIALAQTETADTQQGYKVSYRTFSPLLNPAEGWPVEFGPTATVLAKDAVTAYLLAQSLAVLDLKQGQQLTDQQQAAALIKTDSANWYASNSWYHYLADKSQSQQLELQISYQLPKFTDGNYKRPYVSVWLTDQQKKPVRQLSLVGQQSRWYQELNHWWRRLGRKNPEQIDQIAGATQKPGTYQLQWDGRDQQGAVVPWGQYQLHLEVAREHGGHEHLTLPLNWQADLQPVQQHGEAELGLVRLQLQSKDG</sequence>
<dbReference type="Pfam" id="PF10029">
    <property type="entry name" value="DUF2271"/>
    <property type="match status" value="1"/>
</dbReference>
<dbReference type="RefSeq" id="WP_147904538.1">
    <property type="nucleotide sequence ID" value="NZ_BAAAGC010000009.1"/>
</dbReference>
<evidence type="ECO:0000313" key="3">
    <source>
        <dbReference type="EMBL" id="TXK80238.1"/>
    </source>
</evidence>
<accession>A0A5C8LXE2</accession>
<feature type="signal peptide" evidence="2">
    <location>
        <begin position="1"/>
        <end position="20"/>
    </location>
</feature>
<dbReference type="InterPro" id="IPR024932">
    <property type="entry name" value="ApbE"/>
</dbReference>
<dbReference type="InterPro" id="IPR003374">
    <property type="entry name" value="ApbE-like_sf"/>
</dbReference>
<dbReference type="Gene3D" id="2.60.40.4070">
    <property type="match status" value="1"/>
</dbReference>
<keyword evidence="4" id="KW-1185">Reference proteome</keyword>
<dbReference type="SUPFAM" id="SSF143631">
    <property type="entry name" value="ApbE-like"/>
    <property type="match status" value="1"/>
</dbReference>
<evidence type="ECO:0000256" key="1">
    <source>
        <dbReference type="ARBA" id="ARBA00008282"/>
    </source>
</evidence>
<keyword evidence="2" id="KW-0732">Signal</keyword>
<gene>
    <name evidence="3" type="ORF">FU839_11940</name>
</gene>
<organism evidence="3 4">
    <name type="scientific">Rheinheimera tangshanensis</name>
    <dbReference type="NCBI Taxonomy" id="400153"/>
    <lineage>
        <taxon>Bacteria</taxon>
        <taxon>Pseudomonadati</taxon>
        <taxon>Pseudomonadota</taxon>
        <taxon>Gammaproteobacteria</taxon>
        <taxon>Chromatiales</taxon>
        <taxon>Chromatiaceae</taxon>
        <taxon>Rheinheimera</taxon>
    </lineage>
</organism>
<evidence type="ECO:0000313" key="4">
    <source>
        <dbReference type="Proteomes" id="UP000321814"/>
    </source>
</evidence>
<dbReference type="Proteomes" id="UP000321814">
    <property type="component" value="Unassembled WGS sequence"/>
</dbReference>
<name>A0A5C8LXE2_9GAMM</name>
<dbReference type="Pfam" id="PF02424">
    <property type="entry name" value="ApbE"/>
    <property type="match status" value="1"/>
</dbReference>
<dbReference type="InterPro" id="IPR014469">
    <property type="entry name" value="DUF2271"/>
</dbReference>
<dbReference type="EMBL" id="VRLR01000007">
    <property type="protein sequence ID" value="TXK80238.1"/>
    <property type="molecule type" value="Genomic_DNA"/>
</dbReference>
<reference evidence="3 4" key="1">
    <citation type="submission" date="2019-08" db="EMBL/GenBank/DDBJ databases">
        <title>Draft genome analysis of Rheinheimera tangshanensis isolated from the roots of fresh rice plants (Oryza sativa).</title>
        <authorList>
            <person name="Yu Q."/>
            <person name="Qi Y."/>
            <person name="Zhang H."/>
            <person name="Pu J."/>
        </authorList>
    </citation>
    <scope>NUCLEOTIDE SEQUENCE [LARGE SCALE GENOMIC DNA]</scope>
    <source>
        <strain evidence="3 4">JA3-B52</strain>
    </source>
</reference>
<protein>
    <submittedName>
        <fullName evidence="3">DUF2271 domain-containing protein</fullName>
    </submittedName>
</protein>
<proteinExistence type="inferred from homology"/>
<comment type="similarity">
    <text evidence="1">Belongs to the ApbE family.</text>
</comment>
<dbReference type="Gene3D" id="3.10.520.10">
    <property type="entry name" value="ApbE-like domains"/>
    <property type="match status" value="1"/>
</dbReference>
<dbReference type="AlphaFoldDB" id="A0A5C8LXE2"/>